<evidence type="ECO:0000256" key="5">
    <source>
        <dbReference type="HAMAP-Rule" id="MF_00376"/>
    </source>
</evidence>
<dbReference type="UniPathway" id="UPA00241">
    <property type="reaction ID" value="UER00356"/>
</dbReference>
<dbReference type="PROSITE" id="PS51219">
    <property type="entry name" value="DPCK"/>
    <property type="match status" value="1"/>
</dbReference>
<comment type="pathway">
    <text evidence="5">Cofactor biosynthesis; coenzyme A biosynthesis; CoA from (R)-pantothenate: step 5/5.</text>
</comment>
<dbReference type="GO" id="GO:0005737">
    <property type="term" value="C:cytoplasm"/>
    <property type="evidence" value="ECO:0007669"/>
    <property type="project" value="UniProtKB-SubCell"/>
</dbReference>
<gene>
    <name evidence="5" type="primary">coaE</name>
    <name evidence="7" type="ORF">IW19_02335</name>
</gene>
<reference evidence="7 8" key="1">
    <citation type="submission" date="2014-07" db="EMBL/GenBank/DDBJ databases">
        <title>Genome of Flavobacterium reichenbachii LMG 25512.</title>
        <authorList>
            <person name="Stropko S.J."/>
            <person name="Pipes S.E."/>
            <person name="Newman J.D."/>
        </authorList>
    </citation>
    <scope>NUCLEOTIDE SEQUENCE [LARGE SCALE GENOMIC DNA]</scope>
    <source>
        <strain evidence="7 8">LMG 25512</strain>
    </source>
</reference>
<comment type="function">
    <text evidence="5">Catalyzes the phosphorylation of the 3'-hydroxyl group of dephosphocoenzyme A to form coenzyme A.</text>
</comment>
<dbReference type="PRINTS" id="PR00988">
    <property type="entry name" value="URIDINKINASE"/>
</dbReference>
<dbReference type="SUPFAM" id="SSF52540">
    <property type="entry name" value="P-loop containing nucleoside triphosphate hydrolases"/>
    <property type="match status" value="1"/>
</dbReference>
<keyword evidence="4 5" id="KW-0173">Coenzyme A biosynthesis</keyword>
<dbReference type="AlphaFoldDB" id="A0A085ZJ22"/>
<evidence type="ECO:0000313" key="7">
    <source>
        <dbReference type="EMBL" id="KFF04436.1"/>
    </source>
</evidence>
<comment type="similarity">
    <text evidence="1 5">Belongs to the CoaE family.</text>
</comment>
<keyword evidence="8" id="KW-1185">Reference proteome</keyword>
<dbReference type="eggNOG" id="COG0237">
    <property type="taxonomic scope" value="Bacteria"/>
</dbReference>
<dbReference type="EMBL" id="JPRL01000001">
    <property type="protein sequence ID" value="KFF04436.1"/>
    <property type="molecule type" value="Genomic_DNA"/>
</dbReference>
<dbReference type="PANTHER" id="PTHR10695:SF46">
    <property type="entry name" value="BIFUNCTIONAL COENZYME A SYNTHASE-RELATED"/>
    <property type="match status" value="1"/>
</dbReference>
<dbReference type="Pfam" id="PF01121">
    <property type="entry name" value="CoaE"/>
    <property type="match status" value="1"/>
</dbReference>
<dbReference type="Gene3D" id="3.40.50.300">
    <property type="entry name" value="P-loop containing nucleotide triphosphate hydrolases"/>
    <property type="match status" value="1"/>
</dbReference>
<keyword evidence="5" id="KW-0963">Cytoplasm</keyword>
<dbReference type="InterPro" id="IPR001977">
    <property type="entry name" value="Depp_CoAkinase"/>
</dbReference>
<sequence>MTKVIGLTGGIGSGKTTIAKYFNEMGIPIYIADDEARKIMQDKNVLNEIKTTFGESVFENNILSRPKLAEIVFEHKDKLSALNGIVHPAVKKDFESWLATKKEYEYVIYEAAILFESGRYKDCDLIITVTAPEEVRIERVLKRDNTTREQVLSRMAMQWNDEKRISLSNFIINNDNLKIAKQEVVKILKILNIKQNQS</sequence>
<evidence type="ECO:0000256" key="2">
    <source>
        <dbReference type="ARBA" id="ARBA00022741"/>
    </source>
</evidence>
<dbReference type="NCBIfam" id="TIGR00152">
    <property type="entry name" value="dephospho-CoA kinase"/>
    <property type="match status" value="1"/>
</dbReference>
<keyword evidence="5 7" id="KW-0418">Kinase</keyword>
<keyword evidence="2 5" id="KW-0547">Nucleotide-binding</keyword>
<dbReference type="Proteomes" id="UP000028715">
    <property type="component" value="Unassembled WGS sequence"/>
</dbReference>
<comment type="subcellular location">
    <subcellularLocation>
        <location evidence="5">Cytoplasm</location>
    </subcellularLocation>
</comment>
<keyword evidence="3 5" id="KW-0067">ATP-binding</keyword>
<dbReference type="EC" id="2.7.1.24" evidence="5 6"/>
<dbReference type="GO" id="GO:0015937">
    <property type="term" value="P:coenzyme A biosynthetic process"/>
    <property type="evidence" value="ECO:0007669"/>
    <property type="project" value="UniProtKB-UniRule"/>
</dbReference>
<comment type="catalytic activity">
    <reaction evidence="5">
        <text>3'-dephospho-CoA + ATP = ADP + CoA + H(+)</text>
        <dbReference type="Rhea" id="RHEA:18245"/>
        <dbReference type="ChEBI" id="CHEBI:15378"/>
        <dbReference type="ChEBI" id="CHEBI:30616"/>
        <dbReference type="ChEBI" id="CHEBI:57287"/>
        <dbReference type="ChEBI" id="CHEBI:57328"/>
        <dbReference type="ChEBI" id="CHEBI:456216"/>
        <dbReference type="EC" id="2.7.1.24"/>
    </reaction>
</comment>
<evidence type="ECO:0000256" key="1">
    <source>
        <dbReference type="ARBA" id="ARBA00009018"/>
    </source>
</evidence>
<name>A0A085ZJ22_9FLAO</name>
<dbReference type="InterPro" id="IPR027417">
    <property type="entry name" value="P-loop_NTPase"/>
</dbReference>
<accession>A0A085ZJ22</accession>
<comment type="caution">
    <text evidence="7">The sequence shown here is derived from an EMBL/GenBank/DDBJ whole genome shotgun (WGS) entry which is preliminary data.</text>
</comment>
<dbReference type="OrthoDB" id="9812943at2"/>
<evidence type="ECO:0000256" key="4">
    <source>
        <dbReference type="ARBA" id="ARBA00022993"/>
    </source>
</evidence>
<organism evidence="7 8">
    <name type="scientific">Flavobacterium reichenbachii</name>
    <dbReference type="NCBI Taxonomy" id="362418"/>
    <lineage>
        <taxon>Bacteria</taxon>
        <taxon>Pseudomonadati</taxon>
        <taxon>Bacteroidota</taxon>
        <taxon>Flavobacteriia</taxon>
        <taxon>Flavobacteriales</taxon>
        <taxon>Flavobacteriaceae</taxon>
        <taxon>Flavobacterium</taxon>
    </lineage>
</organism>
<dbReference type="HAMAP" id="MF_00376">
    <property type="entry name" value="Dephospho_CoA_kinase"/>
    <property type="match status" value="1"/>
</dbReference>
<proteinExistence type="inferred from homology"/>
<dbReference type="PANTHER" id="PTHR10695">
    <property type="entry name" value="DEPHOSPHO-COA KINASE-RELATED"/>
    <property type="match status" value="1"/>
</dbReference>
<protein>
    <recommendedName>
        <fullName evidence="5 6">Dephospho-CoA kinase</fullName>
        <ecNumber evidence="5 6">2.7.1.24</ecNumber>
    </recommendedName>
    <alternativeName>
        <fullName evidence="5">Dephosphocoenzyme A kinase</fullName>
    </alternativeName>
</protein>
<dbReference type="RefSeq" id="WP_035680693.1">
    <property type="nucleotide sequence ID" value="NZ_JPRL01000001.1"/>
</dbReference>
<dbReference type="GO" id="GO:0004140">
    <property type="term" value="F:dephospho-CoA kinase activity"/>
    <property type="evidence" value="ECO:0007669"/>
    <property type="project" value="UniProtKB-UniRule"/>
</dbReference>
<keyword evidence="5" id="KW-0808">Transferase</keyword>
<dbReference type="STRING" id="362418.IW19_02335"/>
<dbReference type="GO" id="GO:0005524">
    <property type="term" value="F:ATP binding"/>
    <property type="evidence" value="ECO:0007669"/>
    <property type="project" value="UniProtKB-UniRule"/>
</dbReference>
<feature type="binding site" evidence="5">
    <location>
        <begin position="12"/>
        <end position="17"/>
    </location>
    <ligand>
        <name>ATP</name>
        <dbReference type="ChEBI" id="CHEBI:30616"/>
    </ligand>
</feature>
<evidence type="ECO:0000256" key="3">
    <source>
        <dbReference type="ARBA" id="ARBA00022840"/>
    </source>
</evidence>
<dbReference type="CDD" id="cd02022">
    <property type="entry name" value="DPCK"/>
    <property type="match status" value="1"/>
</dbReference>
<evidence type="ECO:0000313" key="8">
    <source>
        <dbReference type="Proteomes" id="UP000028715"/>
    </source>
</evidence>
<evidence type="ECO:0000256" key="6">
    <source>
        <dbReference type="NCBIfam" id="TIGR00152"/>
    </source>
</evidence>